<proteinExistence type="predicted"/>
<dbReference type="eggNOG" id="COG2165">
    <property type="taxonomic scope" value="Bacteria"/>
</dbReference>
<accession>K9W8Z5</accession>
<evidence type="ECO:0000313" key="3">
    <source>
        <dbReference type="EMBL" id="AFZ16870.1"/>
    </source>
</evidence>
<evidence type="ECO:0000313" key="4">
    <source>
        <dbReference type="Proteomes" id="UP000010471"/>
    </source>
</evidence>
<keyword evidence="2" id="KW-1133">Transmembrane helix</keyword>
<keyword evidence="2" id="KW-0472">Membrane</keyword>
<keyword evidence="4" id="KW-1185">Reference proteome</keyword>
<name>K9W8Z5_9CYAN</name>
<dbReference type="InterPro" id="IPR045584">
    <property type="entry name" value="Pilin-like"/>
</dbReference>
<sequence length="183" mass="19626">MTQPSDFETPPGQAESKKSFPIILWIIGGLGCGCFGLIILGIIAAIALPSFLNQANKARQAEARNNVHSMVRGQQAYHIEKGTFSKSIEELGLGIRPETENYRYQIVPQAGNKSVMITAQAKDALLKSYTGAVFTTKKGQEVATVSGICETMTPSTTPPAMPKFTANQSSPVECPPGSQPLNR</sequence>
<feature type="region of interest" description="Disordered" evidence="1">
    <location>
        <begin position="154"/>
        <end position="183"/>
    </location>
</feature>
<dbReference type="Proteomes" id="UP000010471">
    <property type="component" value="Chromosome"/>
</dbReference>
<dbReference type="KEGG" id="mic:Mic7113_0972"/>
<dbReference type="AlphaFoldDB" id="K9W8Z5"/>
<dbReference type="Gene3D" id="3.30.700.10">
    <property type="entry name" value="Glycoprotein, Type 4 Pilin"/>
    <property type="match status" value="1"/>
</dbReference>
<dbReference type="Pfam" id="PF16734">
    <property type="entry name" value="Pilin_GH"/>
    <property type="match status" value="1"/>
</dbReference>
<reference evidence="3 4" key="1">
    <citation type="submission" date="2012-06" db="EMBL/GenBank/DDBJ databases">
        <title>Finished chromosome of genome of Microcoleus sp. PCC 7113.</title>
        <authorList>
            <consortium name="US DOE Joint Genome Institute"/>
            <person name="Gugger M."/>
            <person name="Coursin T."/>
            <person name="Rippka R."/>
            <person name="Tandeau De Marsac N."/>
            <person name="Huntemann M."/>
            <person name="Wei C.-L."/>
            <person name="Han J."/>
            <person name="Detter J.C."/>
            <person name="Han C."/>
            <person name="Tapia R."/>
            <person name="Chen A."/>
            <person name="Kyrpides N."/>
            <person name="Mavromatis K."/>
            <person name="Markowitz V."/>
            <person name="Szeto E."/>
            <person name="Ivanova N."/>
            <person name="Pagani I."/>
            <person name="Pati A."/>
            <person name="Goodwin L."/>
            <person name="Nordberg H.P."/>
            <person name="Cantor M.N."/>
            <person name="Hua S.X."/>
            <person name="Woyke T."/>
            <person name="Kerfeld C.A."/>
        </authorList>
    </citation>
    <scope>NUCLEOTIDE SEQUENCE [LARGE SCALE GENOMIC DNA]</scope>
    <source>
        <strain evidence="3 4">PCC 7113</strain>
    </source>
</reference>
<dbReference type="InterPro" id="IPR031975">
    <property type="entry name" value="Pilin_GH"/>
</dbReference>
<evidence type="ECO:0000256" key="2">
    <source>
        <dbReference type="SAM" id="Phobius"/>
    </source>
</evidence>
<feature type="transmembrane region" description="Helical" evidence="2">
    <location>
        <begin position="20"/>
        <end position="48"/>
    </location>
</feature>
<dbReference type="HOGENOM" id="CLU_1413933_0_0_3"/>
<dbReference type="OrthoDB" id="468361at2"/>
<evidence type="ECO:0008006" key="5">
    <source>
        <dbReference type="Google" id="ProtNLM"/>
    </source>
</evidence>
<dbReference type="STRING" id="1173027.Mic7113_0972"/>
<feature type="compositionally biased region" description="Pro residues" evidence="1">
    <location>
        <begin position="173"/>
        <end position="183"/>
    </location>
</feature>
<dbReference type="PATRIC" id="fig|1173027.3.peg.1070"/>
<dbReference type="EMBL" id="CP003630">
    <property type="protein sequence ID" value="AFZ16870.1"/>
    <property type="molecule type" value="Genomic_DNA"/>
</dbReference>
<dbReference type="SUPFAM" id="SSF54523">
    <property type="entry name" value="Pili subunits"/>
    <property type="match status" value="1"/>
</dbReference>
<gene>
    <name evidence="3" type="ORF">Mic7113_0972</name>
</gene>
<protein>
    <recommendedName>
        <fullName evidence="5">General secretion pathway protein H</fullName>
    </recommendedName>
</protein>
<evidence type="ECO:0000256" key="1">
    <source>
        <dbReference type="SAM" id="MobiDB-lite"/>
    </source>
</evidence>
<keyword evidence="2" id="KW-0812">Transmembrane</keyword>
<dbReference type="RefSeq" id="WP_015181030.1">
    <property type="nucleotide sequence ID" value="NC_019738.1"/>
</dbReference>
<organism evidence="3 4">
    <name type="scientific">Allocoleopsis franciscana PCC 7113</name>
    <dbReference type="NCBI Taxonomy" id="1173027"/>
    <lineage>
        <taxon>Bacteria</taxon>
        <taxon>Bacillati</taxon>
        <taxon>Cyanobacteriota</taxon>
        <taxon>Cyanophyceae</taxon>
        <taxon>Coleofasciculales</taxon>
        <taxon>Coleofasciculaceae</taxon>
        <taxon>Allocoleopsis</taxon>
        <taxon>Allocoleopsis franciscana</taxon>
    </lineage>
</organism>